<dbReference type="RefSeq" id="WP_192766570.1">
    <property type="nucleotide sequence ID" value="NZ_JADBEB010000001.1"/>
</dbReference>
<dbReference type="Proteomes" id="UP000649753">
    <property type="component" value="Unassembled WGS sequence"/>
</dbReference>
<protein>
    <recommendedName>
        <fullName evidence="4">WxL domain-containing protein</fullName>
    </recommendedName>
</protein>
<evidence type="ECO:0000256" key="1">
    <source>
        <dbReference type="SAM" id="SignalP"/>
    </source>
</evidence>
<feature type="signal peptide" evidence="1">
    <location>
        <begin position="1"/>
        <end position="16"/>
    </location>
</feature>
<organism evidence="2 3">
    <name type="scientific">Plantactinospora soyae</name>
    <dbReference type="NCBI Taxonomy" id="1544732"/>
    <lineage>
        <taxon>Bacteria</taxon>
        <taxon>Bacillati</taxon>
        <taxon>Actinomycetota</taxon>
        <taxon>Actinomycetes</taxon>
        <taxon>Micromonosporales</taxon>
        <taxon>Micromonosporaceae</taxon>
        <taxon>Plantactinospora</taxon>
    </lineage>
</organism>
<evidence type="ECO:0000313" key="3">
    <source>
        <dbReference type="Proteomes" id="UP000649753"/>
    </source>
</evidence>
<sequence>MAAIAAVGLMAAPAKAAVTDTADTVVTFLLEEGLLEISAPAAVTLGDVDGDSQPPGSLIAGQMGVVTVTDNRGAADATWTATVSSTAFCIGVCGADPSLTVPASAVLYWSGVELAPPVGDGTFTEGQTDATDAVPLSTAPVAFSHDGGTGINSVSWNPTLEIQTAVTNQAGTYTGTVTHSVADA</sequence>
<dbReference type="EMBL" id="JADBEB010000001">
    <property type="protein sequence ID" value="MBE1486568.1"/>
    <property type="molecule type" value="Genomic_DNA"/>
</dbReference>
<feature type="chain" id="PRO_5037162266" description="WxL domain-containing protein" evidence="1">
    <location>
        <begin position="17"/>
        <end position="184"/>
    </location>
</feature>
<evidence type="ECO:0008006" key="4">
    <source>
        <dbReference type="Google" id="ProtNLM"/>
    </source>
</evidence>
<reference evidence="2" key="1">
    <citation type="submission" date="2020-10" db="EMBL/GenBank/DDBJ databases">
        <title>Sequencing the genomes of 1000 actinobacteria strains.</title>
        <authorList>
            <person name="Klenk H.-P."/>
        </authorList>
    </citation>
    <scope>NUCLEOTIDE SEQUENCE</scope>
    <source>
        <strain evidence="2">DSM 46832</strain>
    </source>
</reference>
<comment type="caution">
    <text evidence="2">The sequence shown here is derived from an EMBL/GenBank/DDBJ whole genome shotgun (WGS) entry which is preliminary data.</text>
</comment>
<keyword evidence="3" id="KW-1185">Reference proteome</keyword>
<keyword evidence="1" id="KW-0732">Signal</keyword>
<accession>A0A927QYI2</accession>
<name>A0A927QYI2_9ACTN</name>
<gene>
    <name evidence="2" type="ORF">H4W31_002206</name>
</gene>
<proteinExistence type="predicted"/>
<evidence type="ECO:0000313" key="2">
    <source>
        <dbReference type="EMBL" id="MBE1486568.1"/>
    </source>
</evidence>
<dbReference type="AlphaFoldDB" id="A0A927QYI2"/>